<keyword evidence="2" id="KW-1133">Transmembrane helix</keyword>
<gene>
    <name evidence="3" type="ORF">D0Z67_29020</name>
</gene>
<dbReference type="SUPFAM" id="SSF103473">
    <property type="entry name" value="MFS general substrate transporter"/>
    <property type="match status" value="1"/>
</dbReference>
<keyword evidence="2" id="KW-0812">Transmembrane</keyword>
<accession>A0A4P6U1R0</accession>
<dbReference type="InterPro" id="IPR036259">
    <property type="entry name" value="MFS_trans_sf"/>
</dbReference>
<dbReference type="AlphaFoldDB" id="A0A4P6U1R0"/>
<evidence type="ECO:0000256" key="1">
    <source>
        <dbReference type="SAM" id="MobiDB-lite"/>
    </source>
</evidence>
<keyword evidence="2" id="KW-0472">Membrane</keyword>
<dbReference type="EMBL" id="CP032229">
    <property type="protein sequence ID" value="QBJ93909.1"/>
    <property type="molecule type" value="Genomic_DNA"/>
</dbReference>
<dbReference type="Gene3D" id="1.20.1250.20">
    <property type="entry name" value="MFS general substrate transporter like domains"/>
    <property type="match status" value="1"/>
</dbReference>
<evidence type="ECO:0000256" key="2">
    <source>
        <dbReference type="SAM" id="Phobius"/>
    </source>
</evidence>
<keyword evidence="4" id="KW-1185">Reference proteome</keyword>
<organism evidence="3 4">
    <name type="scientific">Streptomyces seoulensis</name>
    <dbReference type="NCBI Taxonomy" id="73044"/>
    <lineage>
        <taxon>Bacteria</taxon>
        <taxon>Bacillati</taxon>
        <taxon>Actinomycetota</taxon>
        <taxon>Actinomycetes</taxon>
        <taxon>Kitasatosporales</taxon>
        <taxon>Streptomycetaceae</taxon>
        <taxon>Streptomyces</taxon>
    </lineage>
</organism>
<dbReference type="GO" id="GO:0022857">
    <property type="term" value="F:transmembrane transporter activity"/>
    <property type="evidence" value="ECO:0007669"/>
    <property type="project" value="InterPro"/>
</dbReference>
<dbReference type="InterPro" id="IPR011701">
    <property type="entry name" value="MFS"/>
</dbReference>
<feature type="region of interest" description="Disordered" evidence="1">
    <location>
        <begin position="105"/>
        <end position="138"/>
    </location>
</feature>
<feature type="compositionally biased region" description="Pro residues" evidence="1">
    <location>
        <begin position="126"/>
        <end position="138"/>
    </location>
</feature>
<evidence type="ECO:0000313" key="4">
    <source>
        <dbReference type="Proteomes" id="UP000292547"/>
    </source>
</evidence>
<reference evidence="3 4" key="1">
    <citation type="submission" date="2018-08" db="EMBL/GenBank/DDBJ databases">
        <title>The complete genome sequence of Streptomyces seoulensis, a pioneer strain for nickel superoxide dismutase discovery.</title>
        <authorList>
            <person name="Shin J."/>
            <person name="Lee J.-S."/>
            <person name="Lee E.-J."/>
            <person name="Youn H.-D."/>
        </authorList>
    </citation>
    <scope>NUCLEOTIDE SEQUENCE [LARGE SCALE GENOMIC DNA]</scope>
    <source>
        <strain evidence="3 4">KCTC 9819</strain>
    </source>
</reference>
<sequence length="138" mass="14149">MVRGHGPAAGRGRPPALLAPLTGRFADRFDSRRLIVTVASLQILACLAMTQTTTPALLIVLAVLLSTGLAFTHPVFAGLPAAMVGKDNIPRASAISQTTAMAAWSSPRASPVSSPPTSASVSPCSWTPPPSPWSSPAP</sequence>
<dbReference type="Pfam" id="PF07690">
    <property type="entry name" value="MFS_1"/>
    <property type="match status" value="1"/>
</dbReference>
<feature type="transmembrane region" description="Helical" evidence="2">
    <location>
        <begin position="34"/>
        <end position="50"/>
    </location>
</feature>
<dbReference type="Proteomes" id="UP000292547">
    <property type="component" value="Chromosome"/>
</dbReference>
<protein>
    <submittedName>
        <fullName evidence="3">MFS transporter</fullName>
    </submittedName>
</protein>
<name>A0A4P6U1R0_STRSO</name>
<dbReference type="KEGG" id="sseo:D0Z67_29020"/>
<feature type="transmembrane region" description="Helical" evidence="2">
    <location>
        <begin position="56"/>
        <end position="76"/>
    </location>
</feature>
<evidence type="ECO:0000313" key="3">
    <source>
        <dbReference type="EMBL" id="QBJ93909.1"/>
    </source>
</evidence>
<proteinExistence type="predicted"/>
<feature type="compositionally biased region" description="Low complexity" evidence="1">
    <location>
        <begin position="105"/>
        <end position="125"/>
    </location>
</feature>